<dbReference type="SUPFAM" id="SSF48452">
    <property type="entry name" value="TPR-like"/>
    <property type="match status" value="1"/>
</dbReference>
<dbReference type="EMBL" id="UINC01184750">
    <property type="protein sequence ID" value="SVD96105.1"/>
    <property type="molecule type" value="Genomic_DNA"/>
</dbReference>
<evidence type="ECO:0000256" key="1">
    <source>
        <dbReference type="SAM" id="MobiDB-lite"/>
    </source>
</evidence>
<feature type="compositionally biased region" description="Polar residues" evidence="1">
    <location>
        <begin position="155"/>
        <end position="166"/>
    </location>
</feature>
<feature type="compositionally biased region" description="Low complexity" evidence="1">
    <location>
        <begin position="140"/>
        <end position="154"/>
    </location>
</feature>
<sequence>MSEEANPNYQRGRDFLRQGREEDAMDQFLKVLDELTEAPQTHLELGRLFLEVGSRKDPLQAIYHFRRFLRFKPDAREAATVEQLIATAEKQFLAGLPAKPFGDELDAMQLRERNQALEREVVRLKARLRLHEPDVVDQTDAQSASEGGAASSDQVPEQSTIVVPKQ</sequence>
<protein>
    <submittedName>
        <fullName evidence="2">Uncharacterized protein</fullName>
    </submittedName>
</protein>
<feature type="non-terminal residue" evidence="2">
    <location>
        <position position="166"/>
    </location>
</feature>
<dbReference type="InterPro" id="IPR011990">
    <property type="entry name" value="TPR-like_helical_dom_sf"/>
</dbReference>
<evidence type="ECO:0000313" key="2">
    <source>
        <dbReference type="EMBL" id="SVD96105.1"/>
    </source>
</evidence>
<dbReference type="Gene3D" id="1.25.40.10">
    <property type="entry name" value="Tetratricopeptide repeat domain"/>
    <property type="match status" value="1"/>
</dbReference>
<gene>
    <name evidence="2" type="ORF">METZ01_LOCUS448959</name>
</gene>
<feature type="region of interest" description="Disordered" evidence="1">
    <location>
        <begin position="134"/>
        <end position="166"/>
    </location>
</feature>
<accession>A0A382ZLZ8</accession>
<proteinExistence type="predicted"/>
<name>A0A382ZLZ8_9ZZZZ</name>
<organism evidence="2">
    <name type="scientific">marine metagenome</name>
    <dbReference type="NCBI Taxonomy" id="408172"/>
    <lineage>
        <taxon>unclassified sequences</taxon>
        <taxon>metagenomes</taxon>
        <taxon>ecological metagenomes</taxon>
    </lineage>
</organism>
<reference evidence="2" key="1">
    <citation type="submission" date="2018-05" db="EMBL/GenBank/DDBJ databases">
        <authorList>
            <person name="Lanie J.A."/>
            <person name="Ng W.-L."/>
            <person name="Kazmierczak K.M."/>
            <person name="Andrzejewski T.M."/>
            <person name="Davidsen T.M."/>
            <person name="Wayne K.J."/>
            <person name="Tettelin H."/>
            <person name="Glass J.I."/>
            <person name="Rusch D."/>
            <person name="Podicherti R."/>
            <person name="Tsui H.-C.T."/>
            <person name="Winkler M.E."/>
        </authorList>
    </citation>
    <scope>NUCLEOTIDE SEQUENCE</scope>
</reference>
<dbReference type="AlphaFoldDB" id="A0A382ZLZ8"/>